<reference evidence="7 8" key="1">
    <citation type="submission" date="2016-10" db="EMBL/GenBank/DDBJ databases">
        <title>Genome sequence of Mycobacterium talmonii.</title>
        <authorList>
            <person name="Greninger A.L."/>
            <person name="Elliott B."/>
            <person name="Vasireddy S."/>
            <person name="Vasireddy R."/>
        </authorList>
    </citation>
    <scope>NUCLEOTIDE SEQUENCE [LARGE SCALE GENOMIC DNA]</scope>
    <source>
        <strain evidence="8">NE-TNMC-100812</strain>
    </source>
</reference>
<dbReference type="GO" id="GO:0071770">
    <property type="term" value="P:DIM/DIP cell wall layer assembly"/>
    <property type="evidence" value="ECO:0007669"/>
    <property type="project" value="TreeGrafter"/>
</dbReference>
<feature type="compositionally biased region" description="Gly residues" evidence="5">
    <location>
        <begin position="953"/>
        <end position="962"/>
    </location>
</feature>
<dbReference type="Pfam" id="PF16197">
    <property type="entry name" value="KAsynt_C_assoc"/>
    <property type="match status" value="1"/>
</dbReference>
<dbReference type="SUPFAM" id="SSF53901">
    <property type="entry name" value="Thiolase-like"/>
    <property type="match status" value="1"/>
</dbReference>
<dbReference type="SUPFAM" id="SSF55048">
    <property type="entry name" value="Probable ACP-binding domain of malonyl-CoA ACP transacylase"/>
    <property type="match status" value="1"/>
</dbReference>
<dbReference type="GO" id="GO:0005886">
    <property type="term" value="C:plasma membrane"/>
    <property type="evidence" value="ECO:0007669"/>
    <property type="project" value="TreeGrafter"/>
</dbReference>
<dbReference type="InterPro" id="IPR014031">
    <property type="entry name" value="Ketoacyl_synth_C"/>
</dbReference>
<evidence type="ECO:0000259" key="6">
    <source>
        <dbReference type="PROSITE" id="PS52004"/>
    </source>
</evidence>
<dbReference type="InterPro" id="IPR050091">
    <property type="entry name" value="PKS_NRPS_Biosynth_Enz"/>
</dbReference>
<comment type="caution">
    <text evidence="7">The sequence shown here is derived from an EMBL/GenBank/DDBJ whole genome shotgun (WGS) entry which is preliminary data.</text>
</comment>
<dbReference type="GO" id="GO:0004312">
    <property type="term" value="F:fatty acid synthase activity"/>
    <property type="evidence" value="ECO:0007669"/>
    <property type="project" value="TreeGrafter"/>
</dbReference>
<dbReference type="InterPro" id="IPR014030">
    <property type="entry name" value="Ketoacyl_synth_N"/>
</dbReference>
<organism evidence="7 8">
    <name type="scientific">Mycobacterium talmoniae</name>
    <dbReference type="NCBI Taxonomy" id="1858794"/>
    <lineage>
        <taxon>Bacteria</taxon>
        <taxon>Bacillati</taxon>
        <taxon>Actinomycetota</taxon>
        <taxon>Actinomycetes</taxon>
        <taxon>Mycobacteriales</taxon>
        <taxon>Mycobacteriaceae</taxon>
        <taxon>Mycobacterium</taxon>
    </lineage>
</organism>
<evidence type="ECO:0000256" key="3">
    <source>
        <dbReference type="ARBA" id="ARBA00022679"/>
    </source>
</evidence>
<keyword evidence="4" id="KW-0511">Multifunctional enzyme</keyword>
<dbReference type="Gene3D" id="3.40.366.10">
    <property type="entry name" value="Malonyl-Coenzyme A Acyl Carrier Protein, domain 2"/>
    <property type="match status" value="1"/>
</dbReference>
<evidence type="ECO:0000256" key="4">
    <source>
        <dbReference type="ARBA" id="ARBA00023268"/>
    </source>
</evidence>
<evidence type="ECO:0000313" key="7">
    <source>
        <dbReference type="EMBL" id="OHU87270.1"/>
    </source>
</evidence>
<keyword evidence="1" id="KW-0596">Phosphopantetheine</keyword>
<feature type="domain" description="Ketosynthase family 3 (KS3)" evidence="6">
    <location>
        <begin position="8"/>
        <end position="454"/>
    </location>
</feature>
<dbReference type="InterPro" id="IPR016036">
    <property type="entry name" value="Malonyl_transacylase_ACP-bd"/>
</dbReference>
<accession>A0A1S1MKR7</accession>
<dbReference type="GO" id="GO:0004315">
    <property type="term" value="F:3-oxoacyl-[acyl-carrier-protein] synthase activity"/>
    <property type="evidence" value="ECO:0007669"/>
    <property type="project" value="InterPro"/>
</dbReference>
<dbReference type="AlphaFoldDB" id="A0A1S1MKR7"/>
<dbReference type="InterPro" id="IPR020841">
    <property type="entry name" value="PKS_Beta-ketoAc_synthase_dom"/>
</dbReference>
<gene>
    <name evidence="7" type="ORF">BKN37_26000</name>
</gene>
<dbReference type="Pfam" id="PF00698">
    <property type="entry name" value="Acyl_transf_1"/>
    <property type="match status" value="1"/>
</dbReference>
<dbReference type="GO" id="GO:0006633">
    <property type="term" value="P:fatty acid biosynthetic process"/>
    <property type="evidence" value="ECO:0007669"/>
    <property type="project" value="InterPro"/>
</dbReference>
<dbReference type="CDD" id="cd00833">
    <property type="entry name" value="PKS"/>
    <property type="match status" value="1"/>
</dbReference>
<dbReference type="PROSITE" id="PS52004">
    <property type="entry name" value="KS3_2"/>
    <property type="match status" value="1"/>
</dbReference>
<dbReference type="Pfam" id="PF00109">
    <property type="entry name" value="ketoacyl-synt"/>
    <property type="match status" value="1"/>
</dbReference>
<dbReference type="InterPro" id="IPR016039">
    <property type="entry name" value="Thiolase-like"/>
</dbReference>
<dbReference type="SMART" id="SM00827">
    <property type="entry name" value="PKS_AT"/>
    <property type="match status" value="1"/>
</dbReference>
<dbReference type="Pfam" id="PF02801">
    <property type="entry name" value="Ketoacyl-synt_C"/>
    <property type="match status" value="1"/>
</dbReference>
<dbReference type="PANTHER" id="PTHR43775:SF37">
    <property type="entry name" value="SI:DKEY-61P9.11"/>
    <property type="match status" value="1"/>
</dbReference>
<dbReference type="Gene3D" id="3.40.47.10">
    <property type="match status" value="1"/>
</dbReference>
<dbReference type="InterPro" id="IPR032821">
    <property type="entry name" value="PKS_assoc"/>
</dbReference>
<dbReference type="Proteomes" id="UP000179734">
    <property type="component" value="Unassembled WGS sequence"/>
</dbReference>
<proteinExistence type="predicted"/>
<protein>
    <recommendedName>
        <fullName evidence="6">Ketosynthase family 3 (KS3) domain-containing protein</fullName>
    </recommendedName>
</protein>
<keyword evidence="2" id="KW-0597">Phosphoprotein</keyword>
<dbReference type="SUPFAM" id="SSF52151">
    <property type="entry name" value="FabD/lysophospholipase-like"/>
    <property type="match status" value="1"/>
</dbReference>
<name>A0A1S1MKR7_9MYCO</name>
<dbReference type="SMART" id="SM00825">
    <property type="entry name" value="PKS_KS"/>
    <property type="match status" value="1"/>
</dbReference>
<dbReference type="InterPro" id="IPR001227">
    <property type="entry name" value="Ac_transferase_dom_sf"/>
</dbReference>
<dbReference type="GO" id="GO:0005737">
    <property type="term" value="C:cytoplasm"/>
    <property type="evidence" value="ECO:0007669"/>
    <property type="project" value="TreeGrafter"/>
</dbReference>
<dbReference type="EMBL" id="MLQM01000265">
    <property type="protein sequence ID" value="OHU87270.1"/>
    <property type="molecule type" value="Genomic_DNA"/>
</dbReference>
<evidence type="ECO:0000256" key="2">
    <source>
        <dbReference type="ARBA" id="ARBA00022553"/>
    </source>
</evidence>
<dbReference type="InterPro" id="IPR018201">
    <property type="entry name" value="Ketoacyl_synth_AS"/>
</dbReference>
<feature type="region of interest" description="Disordered" evidence="5">
    <location>
        <begin position="953"/>
        <end position="1007"/>
    </location>
</feature>
<keyword evidence="8" id="KW-1185">Reference proteome</keyword>
<keyword evidence="3" id="KW-0808">Transferase</keyword>
<dbReference type="InterPro" id="IPR016035">
    <property type="entry name" value="Acyl_Trfase/lysoPLipase"/>
</dbReference>
<evidence type="ECO:0000256" key="5">
    <source>
        <dbReference type="SAM" id="MobiDB-lite"/>
    </source>
</evidence>
<feature type="compositionally biased region" description="Basic residues" evidence="5">
    <location>
        <begin position="989"/>
        <end position="1007"/>
    </location>
</feature>
<evidence type="ECO:0000313" key="8">
    <source>
        <dbReference type="Proteomes" id="UP000179734"/>
    </source>
</evidence>
<dbReference type="InterPro" id="IPR014043">
    <property type="entry name" value="Acyl_transferase_dom"/>
</dbReference>
<sequence>MTGDSQTSARLAVVGMACNIPGAADVKSFWQMLASGRSAFGAVPSDRWDHRPFFDPEGRAPNSAYSDVMATVTDIDRFDPLDFGISPRQAEVMDPQHRILLTATRAALDNAGLDEQTLSSRKVGVYVGISASDFRELMTAGLRATQFSTGAFGARSETGLDELAAAVPPVRAFTMPGSLLNMAAAAITRSFNLRGPSMAIDAACASSLVALYNAVLALRAGQCDIAVVAGVHLNLVPDGLVLFSKIGAVSKSGVCRPFDANADGFVLGEGVGVVVLTREDAVPDDAEVYAWLRGIGCTSDGGGAGAMEPQVGGQRAAIELALADSGLSAAAVDYIEAHGTATAVGDAVEVESLSGCFPPRDGAPRYLGSAKANVGHAMSAAGVIGLIKAALVLRHGVVPPHPQLGDERPELRLSERGFAVPRIPQQLPPVDRAHIAGVSAFGFGGTNVHVLLEAQQAERAAAPASSWLIPVRGRTAAEVAFRCRALLDDLDADPELGGVATTLARRADRGAELVLLASSTAELREQLHAAVAALESEEPTPVVVADGIWYRDRPPSDDAPQLCFLFAGQGSQKVSDAATLRSADPALTRAIERLAAAADSPGLLATMYPAEPTAESAAALAATDRCQPALLVTQLAVAQLLQAAGVRADVVLGHSVGEFSAAAVAGVLTPEQAVHFAARRGEAIGNADIPAGGMLACRADEPTVRALLDDESSAWIANLNAPQQTVVAGTRDGLTRAAERLAHADVAYKTLDVSHAFHSPLLEPANAAITAHVDALTVADPQLEFVSCLFAHRYRDADDVRRAWRQHALAPVRFADALATVGAEGTVFVEIGGGATLLNLARAAGAPPERLISAGDFGADAQRAVNRLRGQLRALGVRVSLPRYGGGRGALLSDPAPPAKPLWPLKSAPGQAVAITAAAPERAPVAADRRTDTKDKDTVMVMQDIVALWRGQNAGGAQGAGGPRKPPPAPPAGQCCDPARRSPAPCPARTRRAPRSRSARSPWLRRP</sequence>
<dbReference type="PANTHER" id="PTHR43775">
    <property type="entry name" value="FATTY ACID SYNTHASE"/>
    <property type="match status" value="1"/>
</dbReference>
<dbReference type="PROSITE" id="PS00606">
    <property type="entry name" value="KS3_1"/>
    <property type="match status" value="1"/>
</dbReference>
<evidence type="ECO:0000256" key="1">
    <source>
        <dbReference type="ARBA" id="ARBA00022450"/>
    </source>
</evidence>